<sequence length="96" mass="10844">MSLILQSPSSFDHEFAVNVNLSSPANKSKFYDFETRTAKIIEIEAQTASAEHLRDMGEGQRLSKPGMDRTDQDFGNGSRRRLRSWSEMTTVWVGSC</sequence>
<reference evidence="2" key="1">
    <citation type="submission" date="2020-08" db="EMBL/GenBank/DDBJ databases">
        <title>Multicomponent nature underlies the extraordinary mechanical properties of spider dragline silk.</title>
        <authorList>
            <person name="Kono N."/>
            <person name="Nakamura H."/>
            <person name="Mori M."/>
            <person name="Yoshida Y."/>
            <person name="Ohtoshi R."/>
            <person name="Malay A.D."/>
            <person name="Moran D.A.P."/>
            <person name="Tomita M."/>
            <person name="Numata K."/>
            <person name="Arakawa K."/>
        </authorList>
    </citation>
    <scope>NUCLEOTIDE SEQUENCE</scope>
</reference>
<organism evidence="2 3">
    <name type="scientific">Trichonephila inaurata madagascariensis</name>
    <dbReference type="NCBI Taxonomy" id="2747483"/>
    <lineage>
        <taxon>Eukaryota</taxon>
        <taxon>Metazoa</taxon>
        <taxon>Ecdysozoa</taxon>
        <taxon>Arthropoda</taxon>
        <taxon>Chelicerata</taxon>
        <taxon>Arachnida</taxon>
        <taxon>Araneae</taxon>
        <taxon>Araneomorphae</taxon>
        <taxon>Entelegynae</taxon>
        <taxon>Araneoidea</taxon>
        <taxon>Nephilidae</taxon>
        <taxon>Trichonephila</taxon>
        <taxon>Trichonephila inaurata</taxon>
    </lineage>
</organism>
<dbReference type="AlphaFoldDB" id="A0A8X7CQ98"/>
<evidence type="ECO:0000256" key="1">
    <source>
        <dbReference type="SAM" id="MobiDB-lite"/>
    </source>
</evidence>
<dbReference type="Proteomes" id="UP000886998">
    <property type="component" value="Unassembled WGS sequence"/>
</dbReference>
<evidence type="ECO:0000313" key="2">
    <source>
        <dbReference type="EMBL" id="GFY72382.1"/>
    </source>
</evidence>
<accession>A0A8X7CQ98</accession>
<comment type="caution">
    <text evidence="2">The sequence shown here is derived from an EMBL/GenBank/DDBJ whole genome shotgun (WGS) entry which is preliminary data.</text>
</comment>
<proteinExistence type="predicted"/>
<dbReference type="EMBL" id="BMAV01019409">
    <property type="protein sequence ID" value="GFY72382.1"/>
    <property type="molecule type" value="Genomic_DNA"/>
</dbReference>
<protein>
    <submittedName>
        <fullName evidence="2">Uncharacterized protein</fullName>
    </submittedName>
</protein>
<evidence type="ECO:0000313" key="3">
    <source>
        <dbReference type="Proteomes" id="UP000886998"/>
    </source>
</evidence>
<feature type="region of interest" description="Disordered" evidence="1">
    <location>
        <begin position="51"/>
        <end position="80"/>
    </location>
</feature>
<gene>
    <name evidence="2" type="ORF">TNIN_64471</name>
</gene>
<name>A0A8X7CQ98_9ARAC</name>
<keyword evidence="3" id="KW-1185">Reference proteome</keyword>